<evidence type="ECO:0000256" key="7">
    <source>
        <dbReference type="ARBA" id="ARBA00022989"/>
    </source>
</evidence>
<dbReference type="InterPro" id="IPR007698">
    <property type="entry name" value="AlaDH/PNT_NAD(H)-bd"/>
</dbReference>
<dbReference type="SUPFAM" id="SSF52283">
    <property type="entry name" value="Formate/glycerate dehydrogenase catalytic domain-like"/>
    <property type="match status" value="1"/>
</dbReference>
<evidence type="ECO:0000256" key="1">
    <source>
        <dbReference type="ARBA" id="ARBA00004141"/>
    </source>
</evidence>
<dbReference type="CDD" id="cd05304">
    <property type="entry name" value="Rubrum_tdh"/>
    <property type="match status" value="1"/>
</dbReference>
<dbReference type="GO" id="GO:0005743">
    <property type="term" value="C:mitochondrial inner membrane"/>
    <property type="evidence" value="ECO:0007669"/>
    <property type="project" value="TreeGrafter"/>
</dbReference>
<evidence type="ECO:0000313" key="15">
    <source>
        <dbReference type="Proteomes" id="UP000694555"/>
    </source>
</evidence>
<keyword evidence="15" id="KW-1185">Reference proteome</keyword>
<dbReference type="Proteomes" id="UP000694555">
    <property type="component" value="Unplaced"/>
</dbReference>
<dbReference type="GO" id="GO:0008750">
    <property type="term" value="F:proton-translocating NAD(P)+ transhydrogenase activity"/>
    <property type="evidence" value="ECO:0007669"/>
    <property type="project" value="UniProtKB-EC"/>
</dbReference>
<dbReference type="InterPro" id="IPR024605">
    <property type="entry name" value="NADP_transhyd_a_C"/>
</dbReference>
<keyword evidence="9 11" id="KW-0472">Membrane</keyword>
<comment type="subcellular location">
    <subcellularLocation>
        <location evidence="1">Membrane</location>
        <topology evidence="1">Multi-pass membrane protein</topology>
    </subcellularLocation>
</comment>
<dbReference type="EC" id="7.1.1.1" evidence="3"/>
<dbReference type="SMART" id="SM01002">
    <property type="entry name" value="AlaDh_PNT_C"/>
    <property type="match status" value="1"/>
</dbReference>
<feature type="domain" description="Alanine dehydrogenase/pyridine nucleotide transhydrogenase NAD(H)-binding" evidence="12">
    <location>
        <begin position="117"/>
        <end position="281"/>
    </location>
</feature>
<sequence length="584" mass="61247">MYFVDGNRQTASWEKGSGVCTDLLLLINLETSPFLQVRAPIYNSALGVHEADLFKTAATLISFIYPAQNPDLLTKLAEKKTTVLAMDQVPRVTIAQGYDALSSMANIDGYKAVVLAANHFGQFFTGQITAAGKAPPAKVLIIGGGVAGLASAGAAKSMGAVVRGFDTRAAALEQFESLGAEPLEIDLKESGEGQVGYAKEMSKEFIEAEKKLFAKQCQDVDIIITTALIPGKRAPILFKKDMIESMKEGSVVVDLAAEAGGNIETTKPGEIYVHKGVTHIGYTDLPSRMATQASTLYSNNIIKLLKAISPDKENFYFDPKDEFDYGTLDHVIRGTVVMKDGKVIFPAPLPNNIPQGPPVKQKTVAEKTTTSASVCTAGLVGMLGLGIVAPTTAFTQMLTMFGLAGIVGYHTVWGVTPGLHSLLMSVTNAISGLTAVGGLVLIGGNYLPENTPQSLAVLSAFICSVNIAGGFLVTQRMLDMFKRPTDPPEYNYLYLLPGGVFVGGYAAALNGGYNIEQMMYLGSGLCCVGALAGLSTQGTARLGNALGMIDVAGGLAATLGGLKPSPELLLHMSGAAALGGTIGM</sequence>
<evidence type="ECO:0000259" key="12">
    <source>
        <dbReference type="SMART" id="SM01002"/>
    </source>
</evidence>
<evidence type="ECO:0000256" key="2">
    <source>
        <dbReference type="ARBA" id="ARBA00005624"/>
    </source>
</evidence>
<dbReference type="NCBIfam" id="TIGR00561">
    <property type="entry name" value="pntA"/>
    <property type="match status" value="1"/>
</dbReference>
<evidence type="ECO:0000256" key="4">
    <source>
        <dbReference type="ARBA" id="ARBA00022692"/>
    </source>
</evidence>
<feature type="transmembrane region" description="Helical" evidence="11">
    <location>
        <begin position="454"/>
        <end position="472"/>
    </location>
</feature>
<keyword evidence="5" id="KW-0521">NADP</keyword>
<dbReference type="InterPro" id="IPR007886">
    <property type="entry name" value="AlaDH/PNT_N"/>
</dbReference>
<feature type="domain" description="Alanine dehydrogenase/pyridine nucleotide transhydrogenase N-terminal" evidence="13">
    <location>
        <begin position="18"/>
        <end position="108"/>
    </location>
</feature>
<dbReference type="NCBIfam" id="NF006942">
    <property type="entry name" value="PRK09424.1"/>
    <property type="match status" value="1"/>
</dbReference>
<dbReference type="Pfam" id="PF12769">
    <property type="entry name" value="PNTB_4TM"/>
    <property type="match status" value="1"/>
</dbReference>
<dbReference type="PANTHER" id="PTHR10160">
    <property type="entry name" value="NAD(P) TRANSHYDROGENASE"/>
    <property type="match status" value="1"/>
</dbReference>
<dbReference type="AlphaFoldDB" id="A0A8C0AYY2"/>
<evidence type="ECO:0000313" key="14">
    <source>
        <dbReference type="Ensembl" id="ENSBJAP00000009084.1"/>
    </source>
</evidence>
<dbReference type="PANTHER" id="PTHR10160:SF22">
    <property type="entry name" value="NAD(P) TRANSHYDROGENASE, MITOCHONDRIAL"/>
    <property type="match status" value="1"/>
</dbReference>
<reference evidence="14" key="2">
    <citation type="submission" date="2025-09" db="UniProtKB">
        <authorList>
            <consortium name="Ensembl"/>
        </authorList>
    </citation>
    <scope>IDENTIFICATION</scope>
</reference>
<dbReference type="Ensembl" id="ENSBJAT00000009346.1">
    <property type="protein sequence ID" value="ENSBJAP00000009084.1"/>
    <property type="gene ID" value="ENSBJAG00000006268.1"/>
</dbReference>
<evidence type="ECO:0000256" key="9">
    <source>
        <dbReference type="ARBA" id="ARBA00023136"/>
    </source>
</evidence>
<feature type="transmembrane region" description="Helical" evidence="11">
    <location>
        <begin position="397"/>
        <end position="416"/>
    </location>
</feature>
<feature type="transmembrane region" description="Helical" evidence="11">
    <location>
        <begin position="370"/>
        <end position="390"/>
    </location>
</feature>
<dbReference type="FunFam" id="3.40.50.720:FF:000028">
    <property type="entry name" value="NAD(P) transhydrogenase subunit alpha"/>
    <property type="match status" value="1"/>
</dbReference>
<keyword evidence="4 11" id="KW-0812">Transmembrane</keyword>
<evidence type="ECO:0000256" key="3">
    <source>
        <dbReference type="ARBA" id="ARBA00012943"/>
    </source>
</evidence>
<dbReference type="InterPro" id="IPR026255">
    <property type="entry name" value="NADP_transhyd_a"/>
</dbReference>
<dbReference type="SUPFAM" id="SSF51735">
    <property type="entry name" value="NAD(P)-binding Rossmann-fold domains"/>
    <property type="match status" value="1"/>
</dbReference>
<evidence type="ECO:0000256" key="6">
    <source>
        <dbReference type="ARBA" id="ARBA00022967"/>
    </source>
</evidence>
<dbReference type="Pfam" id="PF01262">
    <property type="entry name" value="AlaDh_PNT_C"/>
    <property type="match status" value="1"/>
</dbReference>
<dbReference type="InterPro" id="IPR036291">
    <property type="entry name" value="NAD(P)-bd_dom_sf"/>
</dbReference>
<feature type="transmembrane region" description="Helical" evidence="11">
    <location>
        <begin position="492"/>
        <end position="511"/>
    </location>
</feature>
<keyword evidence="8" id="KW-0520">NAD</keyword>
<evidence type="ECO:0000256" key="5">
    <source>
        <dbReference type="ARBA" id="ARBA00022857"/>
    </source>
</evidence>
<dbReference type="PROSITE" id="PS00837">
    <property type="entry name" value="ALADH_PNT_2"/>
    <property type="match status" value="1"/>
</dbReference>
<evidence type="ECO:0000256" key="11">
    <source>
        <dbReference type="SAM" id="Phobius"/>
    </source>
</evidence>
<dbReference type="GO" id="GO:0050661">
    <property type="term" value="F:NADP binding"/>
    <property type="evidence" value="ECO:0007669"/>
    <property type="project" value="TreeGrafter"/>
</dbReference>
<organism evidence="14 15">
    <name type="scientific">Buteo japonicus</name>
    <dbReference type="NCBI Taxonomy" id="224669"/>
    <lineage>
        <taxon>Eukaryota</taxon>
        <taxon>Metazoa</taxon>
        <taxon>Chordata</taxon>
        <taxon>Craniata</taxon>
        <taxon>Vertebrata</taxon>
        <taxon>Euteleostomi</taxon>
        <taxon>Archelosauria</taxon>
        <taxon>Archosauria</taxon>
        <taxon>Dinosauria</taxon>
        <taxon>Saurischia</taxon>
        <taxon>Theropoda</taxon>
        <taxon>Coelurosauria</taxon>
        <taxon>Aves</taxon>
        <taxon>Neognathae</taxon>
        <taxon>Neoaves</taxon>
        <taxon>Telluraves</taxon>
        <taxon>Accipitrimorphae</taxon>
        <taxon>Accipitriformes</taxon>
        <taxon>Accipitridae</taxon>
        <taxon>Accipitrinae</taxon>
        <taxon>Buteo</taxon>
    </lineage>
</organism>
<name>A0A8C0AYY2_9AVES</name>
<evidence type="ECO:0000259" key="13">
    <source>
        <dbReference type="SMART" id="SM01003"/>
    </source>
</evidence>
<dbReference type="GO" id="GO:0016491">
    <property type="term" value="F:oxidoreductase activity"/>
    <property type="evidence" value="ECO:0007669"/>
    <property type="project" value="InterPro"/>
</dbReference>
<accession>A0A8C0AYY2</accession>
<dbReference type="Gene3D" id="3.40.50.720">
    <property type="entry name" value="NAD(P)-binding Rossmann-like Domain"/>
    <property type="match status" value="1"/>
</dbReference>
<dbReference type="Pfam" id="PF05222">
    <property type="entry name" value="AlaDh_PNT_N"/>
    <property type="match status" value="1"/>
</dbReference>
<evidence type="ECO:0000256" key="8">
    <source>
        <dbReference type="ARBA" id="ARBA00023027"/>
    </source>
</evidence>
<comment type="similarity">
    <text evidence="2">In the N-terminal section; belongs to the AlaDH/PNT family.</text>
</comment>
<keyword evidence="6" id="KW-1278">Translocase</keyword>
<reference evidence="14" key="1">
    <citation type="submission" date="2025-08" db="UniProtKB">
        <authorList>
            <consortium name="Ensembl"/>
        </authorList>
    </citation>
    <scope>IDENTIFICATION</scope>
</reference>
<dbReference type="InterPro" id="IPR008143">
    <property type="entry name" value="Ala_DH/PNT_CS2"/>
</dbReference>
<evidence type="ECO:0000256" key="10">
    <source>
        <dbReference type="ARBA" id="ARBA00048202"/>
    </source>
</evidence>
<comment type="catalytic activity">
    <reaction evidence="10">
        <text>NAD(+) + NADPH + H(+)(in) = NADH + NADP(+) + H(+)(out)</text>
        <dbReference type="Rhea" id="RHEA:47992"/>
        <dbReference type="ChEBI" id="CHEBI:15378"/>
        <dbReference type="ChEBI" id="CHEBI:57540"/>
        <dbReference type="ChEBI" id="CHEBI:57783"/>
        <dbReference type="ChEBI" id="CHEBI:57945"/>
        <dbReference type="ChEBI" id="CHEBI:58349"/>
        <dbReference type="EC" id="7.1.1.1"/>
    </reaction>
</comment>
<proteinExistence type="inferred from homology"/>
<feature type="transmembrane region" description="Helical" evidence="11">
    <location>
        <begin position="422"/>
        <end position="442"/>
    </location>
</feature>
<protein>
    <recommendedName>
        <fullName evidence="3">proton-translocating NAD(P)(+) transhydrogenase</fullName>
        <ecNumber evidence="3">7.1.1.1</ecNumber>
    </recommendedName>
</protein>
<dbReference type="SMART" id="SM01003">
    <property type="entry name" value="AlaDh_PNT_N"/>
    <property type="match status" value="1"/>
</dbReference>
<keyword evidence="7 11" id="KW-1133">Transmembrane helix</keyword>
<dbReference type="GO" id="GO:0006740">
    <property type="term" value="P:NADPH regeneration"/>
    <property type="evidence" value="ECO:0007669"/>
    <property type="project" value="TreeGrafter"/>
</dbReference>